<feature type="transmembrane region" description="Helical" evidence="7">
    <location>
        <begin position="233"/>
        <end position="251"/>
    </location>
</feature>
<name>A0A7C7D8T3_9FIRM</name>
<feature type="transmembrane region" description="Helical" evidence="7">
    <location>
        <begin position="12"/>
        <end position="35"/>
    </location>
</feature>
<comment type="similarity">
    <text evidence="2">Belongs to the UPF0718 family.</text>
</comment>
<keyword evidence="3" id="KW-1003">Cell membrane</keyword>
<feature type="transmembrane region" description="Helical" evidence="7">
    <location>
        <begin position="90"/>
        <end position="112"/>
    </location>
</feature>
<dbReference type="AlphaFoldDB" id="A0A7C7D8T3"/>
<feature type="transmembrane region" description="Helical" evidence="7">
    <location>
        <begin position="292"/>
        <end position="309"/>
    </location>
</feature>
<reference evidence="8 9" key="1">
    <citation type="journal article" date="2020" name="Biotechnol. Biofuels">
        <title>New insights from the biogas microbiome by comprehensive genome-resolved metagenomics of nearly 1600 species originating from multiple anaerobic digesters.</title>
        <authorList>
            <person name="Campanaro S."/>
            <person name="Treu L."/>
            <person name="Rodriguez-R L.M."/>
            <person name="Kovalovszki A."/>
            <person name="Ziels R.M."/>
            <person name="Maus I."/>
            <person name="Zhu X."/>
            <person name="Kougias P.G."/>
            <person name="Basile A."/>
            <person name="Luo G."/>
            <person name="Schluter A."/>
            <person name="Konstantinidis K.T."/>
            <person name="Angelidaki I."/>
        </authorList>
    </citation>
    <scope>NUCLEOTIDE SEQUENCE [LARGE SCALE GENOMIC DNA]</scope>
    <source>
        <strain evidence="8">AS05jafATM_4</strain>
    </source>
</reference>
<keyword evidence="5 7" id="KW-1133">Transmembrane helix</keyword>
<comment type="subcellular location">
    <subcellularLocation>
        <location evidence="1">Cell membrane</location>
        <topology evidence="1">Multi-pass membrane protein</topology>
    </subcellularLocation>
</comment>
<proteinExistence type="inferred from homology"/>
<evidence type="ECO:0000256" key="5">
    <source>
        <dbReference type="ARBA" id="ARBA00022989"/>
    </source>
</evidence>
<dbReference type="InterPro" id="IPR005524">
    <property type="entry name" value="DUF318"/>
</dbReference>
<protein>
    <submittedName>
        <fullName evidence="8">Permease</fullName>
    </submittedName>
</protein>
<evidence type="ECO:0000256" key="7">
    <source>
        <dbReference type="SAM" id="Phobius"/>
    </source>
</evidence>
<keyword evidence="6 7" id="KW-0472">Membrane</keyword>
<sequence length="350" mass="36878">MLNDQIKIALAEFWHVGWVLVLLIAGISVLTGFVREYIPQEKFQKKLKNQGTVKGAIMGAGLGVLTPFCSASMVPVAMGMIEMSASFSTVLPFLLSAPLANFVVVGIIFGTFGFKVALIYFLWTFSCAIVAGLTVGRSRVRHHVKNLAEIAEERKNKKNSKESSCCAPAPSGCTPITSGCDNTSAIGFNQPTEGCGESIAETSACCAPTPSSGGHKEKVRGAFQFAFVLFRQIIPYVILGAAISGITVAFIPSSIVEKYVGNGAWYAIPLAAAIGVPLYLRIEMAIPLLSALLVKGMSMGAAMALLIGGTGASLPEIAILSSMLKPKGLVAFVLTVFVIATLGGVLFMFI</sequence>
<dbReference type="Pfam" id="PF03773">
    <property type="entry name" value="ArsP_1"/>
    <property type="match status" value="1"/>
</dbReference>
<evidence type="ECO:0000313" key="8">
    <source>
        <dbReference type="EMBL" id="HHY26298.1"/>
    </source>
</evidence>
<comment type="caution">
    <text evidence="8">The sequence shown here is derived from an EMBL/GenBank/DDBJ whole genome shotgun (WGS) entry which is preliminary data.</text>
</comment>
<dbReference type="InterPro" id="IPR053166">
    <property type="entry name" value="UPF0718_permease"/>
</dbReference>
<feature type="transmembrane region" description="Helical" evidence="7">
    <location>
        <begin position="263"/>
        <end position="280"/>
    </location>
</feature>
<keyword evidence="4 7" id="KW-0812">Transmembrane</keyword>
<evidence type="ECO:0000256" key="6">
    <source>
        <dbReference type="ARBA" id="ARBA00023136"/>
    </source>
</evidence>
<dbReference type="PANTHER" id="PTHR42775">
    <property type="entry name" value="PERMEASE RV2963-RELATED"/>
    <property type="match status" value="1"/>
</dbReference>
<evidence type="ECO:0000256" key="4">
    <source>
        <dbReference type="ARBA" id="ARBA00022692"/>
    </source>
</evidence>
<accession>A0A7C7D8T3</accession>
<dbReference type="EMBL" id="DUTF01000139">
    <property type="protein sequence ID" value="HHY26298.1"/>
    <property type="molecule type" value="Genomic_DNA"/>
</dbReference>
<evidence type="ECO:0000313" key="9">
    <source>
        <dbReference type="Proteomes" id="UP000553059"/>
    </source>
</evidence>
<dbReference type="GO" id="GO:0005886">
    <property type="term" value="C:plasma membrane"/>
    <property type="evidence" value="ECO:0007669"/>
    <property type="project" value="UniProtKB-SubCell"/>
</dbReference>
<organism evidence="8 9">
    <name type="scientific">Desulfitobacterium dehalogenans</name>
    <dbReference type="NCBI Taxonomy" id="36854"/>
    <lineage>
        <taxon>Bacteria</taxon>
        <taxon>Bacillati</taxon>
        <taxon>Bacillota</taxon>
        <taxon>Clostridia</taxon>
        <taxon>Eubacteriales</taxon>
        <taxon>Desulfitobacteriaceae</taxon>
        <taxon>Desulfitobacterium</taxon>
    </lineage>
</organism>
<feature type="transmembrane region" description="Helical" evidence="7">
    <location>
        <begin position="118"/>
        <end position="136"/>
    </location>
</feature>
<dbReference type="Proteomes" id="UP000553059">
    <property type="component" value="Unassembled WGS sequence"/>
</dbReference>
<evidence type="ECO:0000256" key="3">
    <source>
        <dbReference type="ARBA" id="ARBA00022475"/>
    </source>
</evidence>
<dbReference type="PANTHER" id="PTHR42775:SF2">
    <property type="entry name" value="PERMEASE"/>
    <property type="match status" value="1"/>
</dbReference>
<evidence type="ECO:0000256" key="1">
    <source>
        <dbReference type="ARBA" id="ARBA00004651"/>
    </source>
</evidence>
<feature type="transmembrane region" description="Helical" evidence="7">
    <location>
        <begin position="329"/>
        <end position="349"/>
    </location>
</feature>
<evidence type="ECO:0000256" key="2">
    <source>
        <dbReference type="ARBA" id="ARBA00006386"/>
    </source>
</evidence>
<feature type="transmembrane region" description="Helical" evidence="7">
    <location>
        <begin position="55"/>
        <end position="78"/>
    </location>
</feature>
<gene>
    <name evidence="8" type="ORF">GX523_06025</name>
</gene>